<evidence type="ECO:0000256" key="5">
    <source>
        <dbReference type="ARBA" id="ARBA00022803"/>
    </source>
</evidence>
<dbReference type="GO" id="GO:0016567">
    <property type="term" value="P:protein ubiquitination"/>
    <property type="evidence" value="ECO:0007669"/>
    <property type="project" value="TreeGrafter"/>
</dbReference>
<dbReference type="InterPro" id="IPR019734">
    <property type="entry name" value="TPR_rpt"/>
</dbReference>
<dbReference type="Gene3D" id="1.25.40.10">
    <property type="entry name" value="Tetratricopeptide repeat domain"/>
    <property type="match status" value="1"/>
</dbReference>
<dbReference type="GO" id="GO:0005680">
    <property type="term" value="C:anaphase-promoting complex"/>
    <property type="evidence" value="ECO:0007669"/>
    <property type="project" value="TreeGrafter"/>
</dbReference>
<organism evidence="9 10">
    <name type="scientific">Hyalella azteca</name>
    <name type="common">Amphipod</name>
    <dbReference type="NCBI Taxonomy" id="294128"/>
    <lineage>
        <taxon>Eukaryota</taxon>
        <taxon>Metazoa</taxon>
        <taxon>Ecdysozoa</taxon>
        <taxon>Arthropoda</taxon>
        <taxon>Crustacea</taxon>
        <taxon>Multicrustacea</taxon>
        <taxon>Malacostraca</taxon>
        <taxon>Eumalacostraca</taxon>
        <taxon>Peracarida</taxon>
        <taxon>Amphipoda</taxon>
        <taxon>Senticaudata</taxon>
        <taxon>Talitrida</taxon>
        <taxon>Talitroidea</taxon>
        <taxon>Hyalellidae</taxon>
        <taxon>Hyalella</taxon>
    </lineage>
</organism>
<dbReference type="PROSITE" id="PS50005">
    <property type="entry name" value="TPR"/>
    <property type="match status" value="2"/>
</dbReference>
<dbReference type="OMA" id="DPFHNNA"/>
<evidence type="ECO:0000256" key="6">
    <source>
        <dbReference type="ARBA" id="ARBA00023306"/>
    </source>
</evidence>
<dbReference type="InterPro" id="IPR011990">
    <property type="entry name" value="TPR-like_helical_dom_sf"/>
</dbReference>
<keyword evidence="6" id="KW-0131">Cell cycle</keyword>
<dbReference type="SMART" id="SM00028">
    <property type="entry name" value="TPR"/>
    <property type="match status" value="7"/>
</dbReference>
<dbReference type="SUPFAM" id="SSF48452">
    <property type="entry name" value="TPR-like"/>
    <property type="match status" value="2"/>
</dbReference>
<name>A0A8B7PGM9_HYAAZ</name>
<feature type="region of interest" description="Disordered" evidence="8">
    <location>
        <begin position="663"/>
        <end position="716"/>
    </location>
</feature>
<keyword evidence="1 10" id="KW-0132">Cell division</keyword>
<evidence type="ECO:0000256" key="1">
    <source>
        <dbReference type="ARBA" id="ARBA00022618"/>
    </source>
</evidence>
<evidence type="ECO:0000256" key="4">
    <source>
        <dbReference type="ARBA" id="ARBA00022786"/>
    </source>
</evidence>
<dbReference type="SUPFAM" id="SSF81901">
    <property type="entry name" value="HCP-like"/>
    <property type="match status" value="1"/>
</dbReference>
<dbReference type="AlphaFoldDB" id="A0A8B7PGM9"/>
<evidence type="ECO:0000256" key="2">
    <source>
        <dbReference type="ARBA" id="ARBA00022737"/>
    </source>
</evidence>
<feature type="repeat" description="TPR" evidence="7">
    <location>
        <begin position="463"/>
        <end position="496"/>
    </location>
</feature>
<dbReference type="KEGG" id="hazt:108680769"/>
<reference evidence="10" key="1">
    <citation type="submission" date="2025-08" db="UniProtKB">
        <authorList>
            <consortium name="RefSeq"/>
        </authorList>
    </citation>
    <scope>IDENTIFICATION</scope>
    <source>
        <tissue evidence="10">Whole organism</tissue>
    </source>
</reference>
<feature type="compositionally biased region" description="Polar residues" evidence="8">
    <location>
        <begin position="675"/>
        <end position="704"/>
    </location>
</feature>
<feature type="repeat" description="TPR" evidence="7">
    <location>
        <begin position="381"/>
        <end position="414"/>
    </location>
</feature>
<dbReference type="GO" id="GO:0051301">
    <property type="term" value="P:cell division"/>
    <property type="evidence" value="ECO:0007669"/>
    <property type="project" value="UniProtKB-KW"/>
</dbReference>
<dbReference type="GO" id="GO:0045842">
    <property type="term" value="P:positive regulation of mitotic metaphase/anaphase transition"/>
    <property type="evidence" value="ECO:0007669"/>
    <property type="project" value="TreeGrafter"/>
</dbReference>
<sequence>MESEDIAKLRISIRNYIERHHFEAAEFWGDKVVSVTGGAATDVYWLAQTLLHTRQYHRACLLINKYNLTSNGSLCYLAALCHFKMREHERALDLLESSAWPSAGDASNGKTSSNAGGFTNQVPELDDIISLECSRQVLRAQIYESIDNSNLATECYQAALKADPLCYDALKALTDHHMLTIKEKKELHDSLPISVHCKTEALRDLVHVSYDTKISKGSVVVLDSDSCDMQIDNLPAHLSCLSDNLDVLAAQAERFYYKCHFVPCFQLTKRVLEEDPYHTDCLPIHIACLIELQQPNTLFLLAHKLVDLYPELALSWFAVGCYYYLIGKNEPARRYLSKAASINKVFGPAWIAFAHSFAAEKEHDQASAAYFKAANLMKGSHLPLLYIGMEYNLSNNNKFAQNFFEKAIEMAPDDPFVLHELGVVNFNNQQYEAAEGYFMQAMDVIQNLYVEANDYYNIPAKWTALYNNLAHTLRKLGKIQLALQYHSQAVMLSPSEAICHTGMALCHALLGEHEAAVDALHVSLSLQRDQTVATTLLTLLMERMAATQTVFPEVSFTEDLAPNLLSHEAFPPPSPPLLPQPADMECGTETTEVDQACNITTQIGVNLAMPISADLSMPIGADNSPPIAADLAMPISADMSMPVGADLSMPIDAEVSLLGDAERSPQMDADGSLQMDANRSPQMDGNLQMDSNLTVQTDPEQSLHSLEDMVMDDDSD</sequence>
<dbReference type="PANTHER" id="PTHR12558:SF9">
    <property type="entry name" value="CELL DIVISION CYCLE PROTEIN 16 HOMOLOG"/>
    <property type="match status" value="1"/>
</dbReference>
<dbReference type="Proteomes" id="UP000694843">
    <property type="component" value="Unplaced"/>
</dbReference>
<dbReference type="RefSeq" id="XP_018025155.1">
    <property type="nucleotide sequence ID" value="XM_018169666.2"/>
</dbReference>
<dbReference type="Pfam" id="PF12895">
    <property type="entry name" value="ANAPC3"/>
    <property type="match status" value="1"/>
</dbReference>
<dbReference type="GeneID" id="108680769"/>
<keyword evidence="5 7" id="KW-0802">TPR repeat</keyword>
<protein>
    <submittedName>
        <fullName evidence="10">Cell division cycle protein 16 homolog</fullName>
    </submittedName>
</protein>
<accession>A0A8B7PGM9</accession>
<evidence type="ECO:0000313" key="10">
    <source>
        <dbReference type="RefSeq" id="XP_018025155.1"/>
    </source>
</evidence>
<proteinExistence type="predicted"/>
<evidence type="ECO:0000256" key="3">
    <source>
        <dbReference type="ARBA" id="ARBA00022776"/>
    </source>
</evidence>
<keyword evidence="2" id="KW-0677">Repeat</keyword>
<evidence type="ECO:0000256" key="7">
    <source>
        <dbReference type="PROSITE-ProRule" id="PRU00339"/>
    </source>
</evidence>
<gene>
    <name evidence="10" type="primary">LOC108680769</name>
</gene>
<keyword evidence="3" id="KW-0498">Mitosis</keyword>
<dbReference type="CTD" id="8881"/>
<keyword evidence="4" id="KW-0833">Ubl conjugation pathway</keyword>
<evidence type="ECO:0000256" key="8">
    <source>
        <dbReference type="SAM" id="MobiDB-lite"/>
    </source>
</evidence>
<dbReference type="Pfam" id="PF13181">
    <property type="entry name" value="TPR_8"/>
    <property type="match status" value="2"/>
</dbReference>
<evidence type="ECO:0000313" key="9">
    <source>
        <dbReference type="Proteomes" id="UP000694843"/>
    </source>
</evidence>
<keyword evidence="9" id="KW-1185">Reference proteome</keyword>
<dbReference type="GO" id="GO:0005737">
    <property type="term" value="C:cytoplasm"/>
    <property type="evidence" value="ECO:0007669"/>
    <property type="project" value="TreeGrafter"/>
</dbReference>
<dbReference type="OrthoDB" id="10006270at2759"/>
<dbReference type="PANTHER" id="PTHR12558">
    <property type="entry name" value="CELL DIVISION CYCLE 16,23,27"/>
    <property type="match status" value="1"/>
</dbReference>
<dbReference type="GO" id="GO:0031145">
    <property type="term" value="P:anaphase-promoting complex-dependent catabolic process"/>
    <property type="evidence" value="ECO:0007669"/>
    <property type="project" value="TreeGrafter"/>
</dbReference>